<evidence type="ECO:0008006" key="3">
    <source>
        <dbReference type="Google" id="ProtNLM"/>
    </source>
</evidence>
<comment type="caution">
    <text evidence="1">The sequence shown here is derived from an EMBL/GenBank/DDBJ whole genome shotgun (WGS) entry which is preliminary data.</text>
</comment>
<dbReference type="Proteomes" id="UP000215181">
    <property type="component" value="Unassembled WGS sequence"/>
</dbReference>
<dbReference type="OrthoDB" id="7951357at2"/>
<keyword evidence="2" id="KW-1185">Reference proteome</keyword>
<sequence length="99" mass="10455">MKTTILIGAMTLALAGCADPAREEVRQADYGERWPLRAPVAVVGCSPPDLRYLEVDGTRYGINGPALRAGFPEAGQARKDGTPGPLADFIERAGALCGR</sequence>
<gene>
    <name evidence="1" type="ORF">CGK74_13790</name>
</gene>
<evidence type="ECO:0000313" key="2">
    <source>
        <dbReference type="Proteomes" id="UP000215181"/>
    </source>
</evidence>
<dbReference type="RefSeq" id="WP_094269021.1">
    <property type="nucleotide sequence ID" value="NZ_NOIH01000015.1"/>
</dbReference>
<reference evidence="1 2" key="1">
    <citation type="submission" date="2017-07" db="EMBL/GenBank/DDBJ databases">
        <title>Thauera sp. KNDSS-Mac4 genome sequence and assembly.</title>
        <authorList>
            <person name="Mayilraj S."/>
        </authorList>
    </citation>
    <scope>NUCLEOTIDE SEQUENCE [LARGE SCALE GENOMIC DNA]</scope>
    <source>
        <strain evidence="1 2">KNDSS-Mac4</strain>
    </source>
</reference>
<dbReference type="PROSITE" id="PS51257">
    <property type="entry name" value="PROKAR_LIPOPROTEIN"/>
    <property type="match status" value="1"/>
</dbReference>
<protein>
    <recommendedName>
        <fullName evidence="3">Lipoprotein</fullName>
    </recommendedName>
</protein>
<dbReference type="EMBL" id="NOIH01000015">
    <property type="protein sequence ID" value="OYD53280.1"/>
    <property type="molecule type" value="Genomic_DNA"/>
</dbReference>
<organism evidence="1 2">
    <name type="scientific">Thauera propionica</name>
    <dbReference type="NCBI Taxonomy" id="2019431"/>
    <lineage>
        <taxon>Bacteria</taxon>
        <taxon>Pseudomonadati</taxon>
        <taxon>Pseudomonadota</taxon>
        <taxon>Betaproteobacteria</taxon>
        <taxon>Rhodocyclales</taxon>
        <taxon>Zoogloeaceae</taxon>
        <taxon>Thauera</taxon>
    </lineage>
</organism>
<dbReference type="AlphaFoldDB" id="A0A235EW89"/>
<name>A0A235EW89_9RHOO</name>
<proteinExistence type="predicted"/>
<evidence type="ECO:0000313" key="1">
    <source>
        <dbReference type="EMBL" id="OYD53280.1"/>
    </source>
</evidence>
<accession>A0A235EW89</accession>